<evidence type="ECO:0000313" key="2">
    <source>
        <dbReference type="Proteomes" id="UP000198785"/>
    </source>
</evidence>
<protein>
    <submittedName>
        <fullName evidence="1">Uncharacterized protein</fullName>
    </submittedName>
</protein>
<reference evidence="1 2" key="1">
    <citation type="submission" date="2016-10" db="EMBL/GenBank/DDBJ databases">
        <authorList>
            <person name="de Groot N.N."/>
        </authorList>
    </citation>
    <scope>NUCLEOTIDE SEQUENCE [LARGE SCALE GENOMIC DNA]</scope>
    <source>
        <strain evidence="1 2">DSM 22789</strain>
    </source>
</reference>
<keyword evidence="2" id="KW-1185">Reference proteome</keyword>
<dbReference type="AlphaFoldDB" id="A0A1I6SSJ1"/>
<dbReference type="Proteomes" id="UP000198785">
    <property type="component" value="Unassembled WGS sequence"/>
</dbReference>
<organism evidence="1 2">
    <name type="scientific">Sphingobacterium wenxiniae</name>
    <dbReference type="NCBI Taxonomy" id="683125"/>
    <lineage>
        <taxon>Bacteria</taxon>
        <taxon>Pseudomonadati</taxon>
        <taxon>Bacteroidota</taxon>
        <taxon>Sphingobacteriia</taxon>
        <taxon>Sphingobacteriales</taxon>
        <taxon>Sphingobacteriaceae</taxon>
        <taxon>Sphingobacterium</taxon>
    </lineage>
</organism>
<name>A0A1I6SSJ1_9SPHI</name>
<dbReference type="EMBL" id="FOZZ01000005">
    <property type="protein sequence ID" value="SFS79870.1"/>
    <property type="molecule type" value="Genomic_DNA"/>
</dbReference>
<dbReference type="RefSeq" id="WP_212611653.1">
    <property type="nucleotide sequence ID" value="NZ_FOZZ01000005.1"/>
</dbReference>
<dbReference type="STRING" id="683125.SAMN05660206_10561"/>
<evidence type="ECO:0000313" key="1">
    <source>
        <dbReference type="EMBL" id="SFS79870.1"/>
    </source>
</evidence>
<sequence length="134" mass="15657">MNNLLYMGGIFCLLGRRRFLKTSEISKTSEVYVLLSYIAMLFLGSCGTTTEKSERPSVDKEKQQAIIDKWLVDSARSYSYVDHEWQYYIDKGLAEDSTIAYLWQQKAMPWFKAGKYEVGMAYIDKAVKYDRQSW</sequence>
<accession>A0A1I6SSJ1</accession>
<proteinExistence type="predicted"/>
<gene>
    <name evidence="1" type="ORF">SAMN05660206_10561</name>
</gene>